<dbReference type="Gene3D" id="1.10.443.10">
    <property type="entry name" value="Intergrase catalytic core"/>
    <property type="match status" value="1"/>
</dbReference>
<evidence type="ECO:0000259" key="5">
    <source>
        <dbReference type="PROSITE" id="PS51898"/>
    </source>
</evidence>
<keyword evidence="3" id="KW-0238">DNA-binding</keyword>
<dbReference type="SUPFAM" id="SSF56349">
    <property type="entry name" value="DNA breaking-rejoining enzymes"/>
    <property type="match status" value="1"/>
</dbReference>
<dbReference type="PANTHER" id="PTHR30349">
    <property type="entry name" value="PHAGE INTEGRASE-RELATED"/>
    <property type="match status" value="1"/>
</dbReference>
<dbReference type="GO" id="GO:0003677">
    <property type="term" value="F:DNA binding"/>
    <property type="evidence" value="ECO:0007669"/>
    <property type="project" value="UniProtKB-KW"/>
</dbReference>
<dbReference type="AlphaFoldDB" id="A0A0B4ZSX8"/>
<keyword evidence="4" id="KW-0233">DNA recombination</keyword>
<dbReference type="Pfam" id="PF00589">
    <property type="entry name" value="Phage_integrase"/>
    <property type="match status" value="1"/>
</dbReference>
<dbReference type="GO" id="GO:0015074">
    <property type="term" value="P:DNA integration"/>
    <property type="evidence" value="ECO:0007669"/>
    <property type="project" value="UniProtKB-KW"/>
</dbReference>
<reference evidence="6" key="1">
    <citation type="journal article" date="2015" name="J. Antimicrob. Chemother.">
        <title>Integration of the blaNDM-1 carbapenemase gene into Proteus genomic island 1 (PGI1-PmPEL) in a Proteus mirabilis clinical isolate.</title>
        <authorList>
            <person name="Girlich D."/>
            <person name="Dortet L."/>
            <person name="Poirel L."/>
            <person name="Nordmann P."/>
        </authorList>
    </citation>
    <scope>NUCLEOTIDE SEQUENCE</scope>
    <source>
        <strain evidence="6">PEL</strain>
    </source>
</reference>
<sequence length="411" mass="47353">MKVSVNKRNPNSKGLQQLRLVYYYGVVEGEDGKKRPKRDYEPLELYVYQSPKTQAERQHNKEMLRQAEAARSARLVESHANKFQLEDRVKLASSFYEYYDRLTSTKESGSTSNYSIWVSAGKHLRSYHGRAELTFEEIDKKFLEGFRKYLLEEPLTKSKSELAVLTAKLAKNTASSYFNKVRAALNEAYREGIIRDNPVQRVKSVKAENTKRTYLTLDEVRAMTKAECRYDVLKRAFLFSCTTGLRWSDINKLTWSEIEEFEPGHYRIIFDQQKLKNGGNSLVYLDLPDSAVTLLNIQNKEGPDDRVFVGLKYNSYMNVALLQWAMRAGITKHVTFHAGRHTFAVAQLNRGVDIYSLSRLLGHSELRTTEIYADILESRRVTAMRSFPDIFEEQAKEFGSCCPHCGQQANP</sequence>
<dbReference type="Gene3D" id="1.10.150.130">
    <property type="match status" value="1"/>
</dbReference>
<dbReference type="GO" id="GO:0006310">
    <property type="term" value="P:DNA recombination"/>
    <property type="evidence" value="ECO:0007669"/>
    <property type="project" value="UniProtKB-KW"/>
</dbReference>
<evidence type="ECO:0000256" key="3">
    <source>
        <dbReference type="ARBA" id="ARBA00023125"/>
    </source>
</evidence>
<feature type="domain" description="Tyr recombinase" evidence="5">
    <location>
        <begin position="210"/>
        <end position="385"/>
    </location>
</feature>
<name>A0A0B4ZSX8_PROMI</name>
<evidence type="ECO:0000256" key="1">
    <source>
        <dbReference type="ARBA" id="ARBA00008857"/>
    </source>
</evidence>
<evidence type="ECO:0000256" key="4">
    <source>
        <dbReference type="ARBA" id="ARBA00023172"/>
    </source>
</evidence>
<dbReference type="InterPro" id="IPR011010">
    <property type="entry name" value="DNA_brk_join_enz"/>
</dbReference>
<keyword evidence="2" id="KW-0229">DNA integration</keyword>
<dbReference type="InterPro" id="IPR013762">
    <property type="entry name" value="Integrase-like_cat_sf"/>
</dbReference>
<evidence type="ECO:0000256" key="2">
    <source>
        <dbReference type="ARBA" id="ARBA00022908"/>
    </source>
</evidence>
<protein>
    <submittedName>
        <fullName evidence="6">IntI1</fullName>
    </submittedName>
</protein>
<proteinExistence type="inferred from homology"/>
<dbReference type="InterPro" id="IPR002104">
    <property type="entry name" value="Integrase_catalytic"/>
</dbReference>
<comment type="similarity">
    <text evidence="1">Belongs to the 'phage' integrase family.</text>
</comment>
<dbReference type="CDD" id="cd01185">
    <property type="entry name" value="INTN1_C_like"/>
    <property type="match status" value="1"/>
</dbReference>
<dbReference type="PANTHER" id="PTHR30349:SF64">
    <property type="entry name" value="PROPHAGE INTEGRASE INTD-RELATED"/>
    <property type="match status" value="1"/>
</dbReference>
<evidence type="ECO:0000313" key="6">
    <source>
        <dbReference type="EMBL" id="AJD76958.1"/>
    </source>
</evidence>
<dbReference type="Pfam" id="PF13102">
    <property type="entry name" value="Phage_int_SAM_5"/>
    <property type="match status" value="1"/>
</dbReference>
<dbReference type="InterPro" id="IPR050090">
    <property type="entry name" value="Tyrosine_recombinase_XerCD"/>
</dbReference>
<dbReference type="InterPro" id="IPR010998">
    <property type="entry name" value="Integrase_recombinase_N"/>
</dbReference>
<dbReference type="InterPro" id="IPR025269">
    <property type="entry name" value="SAM-like_dom"/>
</dbReference>
<dbReference type="PROSITE" id="PS51898">
    <property type="entry name" value="TYR_RECOMBINASE"/>
    <property type="match status" value="1"/>
</dbReference>
<organism evidence="6">
    <name type="scientific">Proteus mirabilis</name>
    <dbReference type="NCBI Taxonomy" id="584"/>
    <lineage>
        <taxon>Bacteria</taxon>
        <taxon>Pseudomonadati</taxon>
        <taxon>Pseudomonadota</taxon>
        <taxon>Gammaproteobacteria</taxon>
        <taxon>Enterobacterales</taxon>
        <taxon>Morganellaceae</taxon>
        <taxon>Proteus</taxon>
    </lineage>
</organism>
<dbReference type="EMBL" id="KF856624">
    <property type="protein sequence ID" value="AJD76958.1"/>
    <property type="molecule type" value="Genomic_DNA"/>
</dbReference>
<accession>A0A0B4ZSX8</accession>
<gene>
    <name evidence="6" type="primary">intI1</name>
</gene>